<dbReference type="AlphaFoldDB" id="A0A9N9KCW3"/>
<reference evidence="1" key="1">
    <citation type="submission" date="2021-06" db="EMBL/GenBank/DDBJ databases">
        <authorList>
            <person name="Kallberg Y."/>
            <person name="Tangrot J."/>
            <person name="Rosling A."/>
        </authorList>
    </citation>
    <scope>NUCLEOTIDE SEQUENCE</scope>
    <source>
        <strain evidence="1">MA453B</strain>
    </source>
</reference>
<comment type="caution">
    <text evidence="1">The sequence shown here is derived from an EMBL/GenBank/DDBJ whole genome shotgun (WGS) entry which is preliminary data.</text>
</comment>
<evidence type="ECO:0000313" key="2">
    <source>
        <dbReference type="Proteomes" id="UP000789405"/>
    </source>
</evidence>
<feature type="non-terminal residue" evidence="1">
    <location>
        <position position="1"/>
    </location>
</feature>
<protein>
    <submittedName>
        <fullName evidence="1">22220_t:CDS:1</fullName>
    </submittedName>
</protein>
<organism evidence="1 2">
    <name type="scientific">Dentiscutata erythropus</name>
    <dbReference type="NCBI Taxonomy" id="1348616"/>
    <lineage>
        <taxon>Eukaryota</taxon>
        <taxon>Fungi</taxon>
        <taxon>Fungi incertae sedis</taxon>
        <taxon>Mucoromycota</taxon>
        <taxon>Glomeromycotina</taxon>
        <taxon>Glomeromycetes</taxon>
        <taxon>Diversisporales</taxon>
        <taxon>Gigasporaceae</taxon>
        <taxon>Dentiscutata</taxon>
    </lineage>
</organism>
<proteinExistence type="predicted"/>
<dbReference type="EMBL" id="CAJVPY010057754">
    <property type="protein sequence ID" value="CAG8819297.1"/>
    <property type="molecule type" value="Genomic_DNA"/>
</dbReference>
<dbReference type="OrthoDB" id="2416239at2759"/>
<name>A0A9N9KCW3_9GLOM</name>
<feature type="non-terminal residue" evidence="1">
    <location>
        <position position="42"/>
    </location>
</feature>
<keyword evidence="2" id="KW-1185">Reference proteome</keyword>
<sequence length="42" mass="4656">IIGIIETNISEREGQFILISESPFKGFWLSSCLNKKKGSGVE</sequence>
<gene>
    <name evidence="1" type="ORF">DERYTH_LOCUS26758</name>
</gene>
<accession>A0A9N9KCW3</accession>
<evidence type="ECO:0000313" key="1">
    <source>
        <dbReference type="EMBL" id="CAG8819297.1"/>
    </source>
</evidence>
<dbReference type="Proteomes" id="UP000789405">
    <property type="component" value="Unassembled WGS sequence"/>
</dbReference>